<evidence type="ECO:0000313" key="3">
    <source>
        <dbReference type="Proteomes" id="UP000654075"/>
    </source>
</evidence>
<protein>
    <submittedName>
        <fullName evidence="2">Uncharacterized protein</fullName>
    </submittedName>
</protein>
<reference evidence="2" key="1">
    <citation type="submission" date="2021-02" db="EMBL/GenBank/DDBJ databases">
        <authorList>
            <person name="Dougan E. K."/>
            <person name="Rhodes N."/>
            <person name="Thang M."/>
            <person name="Chan C."/>
        </authorList>
    </citation>
    <scope>NUCLEOTIDE SEQUENCE</scope>
</reference>
<keyword evidence="3" id="KW-1185">Reference proteome</keyword>
<dbReference type="EMBL" id="CAJNNV010001494">
    <property type="protein sequence ID" value="CAE8585184.1"/>
    <property type="molecule type" value="Genomic_DNA"/>
</dbReference>
<organism evidence="2 3">
    <name type="scientific">Polarella glacialis</name>
    <name type="common">Dinoflagellate</name>
    <dbReference type="NCBI Taxonomy" id="89957"/>
    <lineage>
        <taxon>Eukaryota</taxon>
        <taxon>Sar</taxon>
        <taxon>Alveolata</taxon>
        <taxon>Dinophyceae</taxon>
        <taxon>Suessiales</taxon>
        <taxon>Suessiaceae</taxon>
        <taxon>Polarella</taxon>
    </lineage>
</organism>
<dbReference type="Proteomes" id="UP000654075">
    <property type="component" value="Unassembled WGS sequence"/>
</dbReference>
<keyword evidence="1" id="KW-0472">Membrane</keyword>
<dbReference type="AlphaFoldDB" id="A0A813DC95"/>
<comment type="caution">
    <text evidence="2">The sequence shown here is derived from an EMBL/GenBank/DDBJ whole genome shotgun (WGS) entry which is preliminary data.</text>
</comment>
<evidence type="ECO:0000313" key="2">
    <source>
        <dbReference type="EMBL" id="CAE8585184.1"/>
    </source>
</evidence>
<sequence length="132" mass="15317">MRLRVMSRTCNSNTEQHMQLILYLEQQQNNLLMLMLFRCANVWLKNAILAQDPPTEVAQDRARSSSLKLPRSSTRRAYRIVDKKRYCCVVLLLAPRCLFAVASLPQSIQQLLSAAQQDSKHVHQQQQRQPLQ</sequence>
<evidence type="ECO:0000256" key="1">
    <source>
        <dbReference type="SAM" id="Phobius"/>
    </source>
</evidence>
<gene>
    <name evidence="2" type="ORF">PGLA1383_LOCUS4099</name>
</gene>
<accession>A0A813DC95</accession>
<name>A0A813DC95_POLGL</name>
<keyword evidence="1" id="KW-1133">Transmembrane helix</keyword>
<feature type="transmembrane region" description="Helical" evidence="1">
    <location>
        <begin position="86"/>
        <end position="104"/>
    </location>
</feature>
<proteinExistence type="predicted"/>
<keyword evidence="1" id="KW-0812">Transmembrane</keyword>